<gene>
    <name evidence="1" type="ORF">CONLIGDRAFT_375383</name>
</gene>
<evidence type="ECO:0000313" key="2">
    <source>
        <dbReference type="Proteomes" id="UP000182658"/>
    </source>
</evidence>
<organism evidence="1 2">
    <name type="scientific">Coniochaeta ligniaria NRRL 30616</name>
    <dbReference type="NCBI Taxonomy" id="1408157"/>
    <lineage>
        <taxon>Eukaryota</taxon>
        <taxon>Fungi</taxon>
        <taxon>Dikarya</taxon>
        <taxon>Ascomycota</taxon>
        <taxon>Pezizomycotina</taxon>
        <taxon>Sordariomycetes</taxon>
        <taxon>Sordariomycetidae</taxon>
        <taxon>Coniochaetales</taxon>
        <taxon>Coniochaetaceae</taxon>
        <taxon>Coniochaeta</taxon>
    </lineage>
</organism>
<dbReference type="EMBL" id="KV875098">
    <property type="protein sequence ID" value="OIW28411.1"/>
    <property type="molecule type" value="Genomic_DNA"/>
</dbReference>
<sequence>MLHKARACMCSASLHCPPTTLGPGRARRCSLFAVVKPHQGLTISLGVNCTRGPAFFCRCRVALRGRPTGDGDSSLPLLSRWYWRPSR</sequence>
<dbReference type="AlphaFoldDB" id="A0A1J7IMD5"/>
<keyword evidence="2" id="KW-1185">Reference proteome</keyword>
<evidence type="ECO:0000313" key="1">
    <source>
        <dbReference type="EMBL" id="OIW28411.1"/>
    </source>
</evidence>
<name>A0A1J7IMD5_9PEZI</name>
<accession>A0A1J7IMD5</accession>
<proteinExistence type="predicted"/>
<dbReference type="InParanoid" id="A0A1J7IMD5"/>
<reference evidence="1 2" key="1">
    <citation type="submission" date="2016-10" db="EMBL/GenBank/DDBJ databases">
        <title>Draft genome sequence of Coniochaeta ligniaria NRRL30616, a lignocellulolytic fungus for bioabatement of inhibitors in plant biomass hydrolysates.</title>
        <authorList>
            <consortium name="DOE Joint Genome Institute"/>
            <person name="Jimenez D.J."/>
            <person name="Hector R.E."/>
            <person name="Riley R."/>
            <person name="Sun H."/>
            <person name="Grigoriev I.V."/>
            <person name="Van Elsas J.D."/>
            <person name="Nichols N.N."/>
        </authorList>
    </citation>
    <scope>NUCLEOTIDE SEQUENCE [LARGE SCALE GENOMIC DNA]</scope>
    <source>
        <strain evidence="1 2">NRRL 30616</strain>
    </source>
</reference>
<protein>
    <submittedName>
        <fullName evidence="1">Uncharacterized protein</fullName>
    </submittedName>
</protein>
<dbReference type="Proteomes" id="UP000182658">
    <property type="component" value="Unassembled WGS sequence"/>
</dbReference>